<dbReference type="EMBL" id="JACIEE010000015">
    <property type="protein sequence ID" value="MBB3980127.1"/>
    <property type="molecule type" value="Genomic_DNA"/>
</dbReference>
<gene>
    <name evidence="2" type="ORF">GGQ64_005374</name>
</gene>
<accession>A0A7W6DGD3</accession>
<organism evidence="2 3">
    <name type="scientific">Mycoplana azooxidifex</name>
    <dbReference type="NCBI Taxonomy" id="1636188"/>
    <lineage>
        <taxon>Bacteria</taxon>
        <taxon>Pseudomonadati</taxon>
        <taxon>Pseudomonadota</taxon>
        <taxon>Alphaproteobacteria</taxon>
        <taxon>Hyphomicrobiales</taxon>
        <taxon>Rhizobiaceae</taxon>
        <taxon>Mycoplana</taxon>
    </lineage>
</organism>
<evidence type="ECO:0000256" key="1">
    <source>
        <dbReference type="SAM" id="MobiDB-lite"/>
    </source>
</evidence>
<evidence type="ECO:0000313" key="2">
    <source>
        <dbReference type="EMBL" id="MBB3980127.1"/>
    </source>
</evidence>
<feature type="compositionally biased region" description="Acidic residues" evidence="1">
    <location>
        <begin position="87"/>
        <end position="104"/>
    </location>
</feature>
<sequence length="177" mass="18531">MIKIEITGDNAAMALTDLRQLSVALLGSTAAVTAPSNTVTQGAPETASAAPAKRKGKATETAATKSAETEQAAAEEPAESSAPENVESSEETTDDNSDTGEPEAPEVKVTMDNARKFAVAYVNDAAADQDSRRQLFSEITAKFSVTKFSDIPDGRLPEAVEFVKSKRAEKGLPAAEL</sequence>
<dbReference type="Proteomes" id="UP000574761">
    <property type="component" value="Unassembled WGS sequence"/>
</dbReference>
<protein>
    <submittedName>
        <fullName evidence="2">Type IV secretory pathway TrbL component</fullName>
    </submittedName>
</protein>
<proteinExistence type="predicted"/>
<reference evidence="2 3" key="1">
    <citation type="submission" date="2020-08" db="EMBL/GenBank/DDBJ databases">
        <title>Genomic Encyclopedia of Type Strains, Phase IV (KMG-IV): sequencing the most valuable type-strain genomes for metagenomic binning, comparative biology and taxonomic classification.</title>
        <authorList>
            <person name="Goeker M."/>
        </authorList>
    </citation>
    <scope>NUCLEOTIDE SEQUENCE [LARGE SCALE GENOMIC DNA]</scope>
    <source>
        <strain evidence="2 3">DSM 100211</strain>
    </source>
</reference>
<feature type="region of interest" description="Disordered" evidence="1">
    <location>
        <begin position="36"/>
        <end position="109"/>
    </location>
</feature>
<feature type="compositionally biased region" description="Low complexity" evidence="1">
    <location>
        <begin position="59"/>
        <end position="86"/>
    </location>
</feature>
<evidence type="ECO:0000313" key="3">
    <source>
        <dbReference type="Proteomes" id="UP000574761"/>
    </source>
</evidence>
<name>A0A7W6DGD3_9HYPH</name>
<dbReference type="RefSeq" id="WP_183808276.1">
    <property type="nucleotide sequence ID" value="NZ_JACIEE010000015.1"/>
</dbReference>
<dbReference type="AlphaFoldDB" id="A0A7W6DGD3"/>
<comment type="caution">
    <text evidence="2">The sequence shown here is derived from an EMBL/GenBank/DDBJ whole genome shotgun (WGS) entry which is preliminary data.</text>
</comment>
<keyword evidence="3" id="KW-1185">Reference proteome</keyword>